<dbReference type="CDD" id="cd00146">
    <property type="entry name" value="PKD"/>
    <property type="match status" value="1"/>
</dbReference>
<name>A0ABS6X9B8_9BACT</name>
<dbReference type="Pfam" id="PF19081">
    <property type="entry name" value="Ig_7"/>
    <property type="match status" value="2"/>
</dbReference>
<dbReference type="InterPro" id="IPR013783">
    <property type="entry name" value="Ig-like_fold"/>
</dbReference>
<accession>A0ABS6X9B8</accession>
<sequence length="1201" mass="127143">MRLPLIKHIFYPLLFLCLLLTNVAVAQTTPPCQVTIDAEGSSSLCQGESVTLRAVSSNQITSWQWFFNNAPIAGATGATISVSVAGDYSVQVSGATCQATTSAVFPITVSPKPANPNFLVTPTTTQCAGTPLAFEVNAPQPDIFYTWIFGDGSSAKGDSVGHTFNDKGINFATYNVKVLATSAQGCQSDTVTQQVRVARMPEAVFTDSSNFQTCLPDTVEDDEIEVFAYIENGTAEPYLSDIRTYIVNWGDGGPDVQYTRNEFPISNPNAYTKVGDFPITIRAVASNGCEFVFTQNYSVSKEPKANFILNKQPAATPSSCLPVIVSLGDSSTGGNLTYKWTIQPTTGFTIEFGGLDQDTLSLLFTESGIYQIELIVENGCDDDTTSQSVIVGWPQVQLPPDTVSCGPIDFKYTTGAIPGTGNVFIDPNLGKIKSAVWTVVGPTGAKRTLSGQNQTIRFTEEGVHEVSLVVENECGSSEELAGTFPMVQRITVLPVPEAPTIQDITVCSGDSVLLEPSGGSGNYNFYDDQGTLLLTGPNFRTTSITQTTTFSIESIGEDDCPSARVPVKVTVVPPLANNIIQGDQSLCQGDGPAPLTGSTPSGGTGGGYIFTWLSSTSGPDAGFVPAAGVNNDVNYTPQPLSQRTWFRRLISVASCSPDTSNVVLVNAVPKIQNNTISESQDICAGQTPEPLVGSRVTGGDGAGYTFKWQVSTEGPATGFVDAPGNNTSENYSPGMLSQASWFRRVVTSAGCVVFSEPVMIDIVPPLDNNTITAAQTVCAGNPPAPLTGSAPTGGTGTYTYLWESSITSATTGFAAAAGTNNGQSYTPGNLGVNTWFRRTVTSEGCEADVSEAILITVNQGVANNSVSSPQTICAGEVPEALTGTTPIGGSGTYTYLWQSSISGPDTGFGSAPGTNTAANYTPQALTQDTWFRRVVDSRGCKSTSEAVLITVNPRPSPPILTVRDATTCPGGSTTLTVQNANGGIYQWFTDATGGEPVFEGPIFKTPNLTQPTTYYVEAVNINGCSSATRTSVNVAIVDPVADAGPDATIIQGRTIELRATGGDTYLWEPAEGLSNPKIANPVARPNETTTYRVTVSTGEGCTATDEVTITVIPALVIPNAFTPNHRDTVNEVWEIKNIENYPDVRVEIYNRWGNLVFSSNGYGTPWDGTLNGEDLPVATYYYMIYLNKSDQPISGNVTIIR</sequence>
<dbReference type="InterPro" id="IPR035986">
    <property type="entry name" value="PKD_dom_sf"/>
</dbReference>
<dbReference type="SMART" id="SM00089">
    <property type="entry name" value="PKD"/>
    <property type="match status" value="5"/>
</dbReference>
<dbReference type="EMBL" id="JAHWXQ010000001">
    <property type="protein sequence ID" value="MBW3364576.1"/>
    <property type="molecule type" value="Genomic_DNA"/>
</dbReference>
<dbReference type="PROSITE" id="PS50093">
    <property type="entry name" value="PKD"/>
    <property type="match status" value="1"/>
</dbReference>
<keyword evidence="4" id="KW-1185">Reference proteome</keyword>
<keyword evidence="1" id="KW-0732">Signal</keyword>
<evidence type="ECO:0000256" key="1">
    <source>
        <dbReference type="SAM" id="SignalP"/>
    </source>
</evidence>
<gene>
    <name evidence="3" type="ORF">KYK27_05955</name>
</gene>
<proteinExistence type="predicted"/>
<dbReference type="Pfam" id="PF18911">
    <property type="entry name" value="PKD_4"/>
    <property type="match status" value="1"/>
</dbReference>
<dbReference type="InterPro" id="IPR026341">
    <property type="entry name" value="T9SS_type_B"/>
</dbReference>
<dbReference type="InterPro" id="IPR022409">
    <property type="entry name" value="PKD/Chitinase_dom"/>
</dbReference>
<dbReference type="NCBIfam" id="TIGR04131">
    <property type="entry name" value="Bac_Flav_CTERM"/>
    <property type="match status" value="1"/>
</dbReference>
<feature type="chain" id="PRO_5045482484" evidence="1">
    <location>
        <begin position="27"/>
        <end position="1201"/>
    </location>
</feature>
<evidence type="ECO:0000313" key="3">
    <source>
        <dbReference type="EMBL" id="MBW3364576.1"/>
    </source>
</evidence>
<feature type="signal peptide" evidence="1">
    <location>
        <begin position="1"/>
        <end position="26"/>
    </location>
</feature>
<dbReference type="InterPro" id="IPR000601">
    <property type="entry name" value="PKD_dom"/>
</dbReference>
<dbReference type="Proteomes" id="UP000774935">
    <property type="component" value="Unassembled WGS sequence"/>
</dbReference>
<dbReference type="Pfam" id="PF13585">
    <property type="entry name" value="CHU_C"/>
    <property type="match status" value="1"/>
</dbReference>
<protein>
    <submittedName>
        <fullName evidence="3">Gliding motility-associated C-terminal domain-containing protein</fullName>
    </submittedName>
</protein>
<feature type="domain" description="PKD" evidence="2">
    <location>
        <begin position="141"/>
        <end position="168"/>
    </location>
</feature>
<dbReference type="RefSeq" id="WP_199109055.1">
    <property type="nucleotide sequence ID" value="NZ_JAHWXQ010000001.1"/>
</dbReference>
<organism evidence="3 4">
    <name type="scientific">Pontibacter populi</name>
    <dbReference type="NCBI Taxonomy" id="890055"/>
    <lineage>
        <taxon>Bacteria</taxon>
        <taxon>Pseudomonadati</taxon>
        <taxon>Bacteroidota</taxon>
        <taxon>Cytophagia</taxon>
        <taxon>Cytophagales</taxon>
        <taxon>Hymenobacteraceae</taxon>
        <taxon>Pontibacter</taxon>
    </lineage>
</organism>
<dbReference type="SUPFAM" id="SSF49299">
    <property type="entry name" value="PKD domain"/>
    <property type="match status" value="4"/>
</dbReference>
<dbReference type="Gene3D" id="2.60.40.10">
    <property type="entry name" value="Immunoglobulins"/>
    <property type="match status" value="4"/>
</dbReference>
<dbReference type="InterPro" id="IPR044023">
    <property type="entry name" value="Ig_7"/>
</dbReference>
<reference evidence="3 4" key="1">
    <citation type="submission" date="2021-07" db="EMBL/GenBank/DDBJ databases">
        <authorList>
            <person name="Kim M.K."/>
        </authorList>
    </citation>
    <scope>NUCLEOTIDE SEQUENCE [LARGE SCALE GENOMIC DNA]</scope>
    <source>
        <strain evidence="3 4">HLY7-15</strain>
    </source>
</reference>
<evidence type="ECO:0000259" key="2">
    <source>
        <dbReference type="PROSITE" id="PS50093"/>
    </source>
</evidence>
<evidence type="ECO:0000313" key="4">
    <source>
        <dbReference type="Proteomes" id="UP000774935"/>
    </source>
</evidence>
<comment type="caution">
    <text evidence="3">The sequence shown here is derived from an EMBL/GenBank/DDBJ whole genome shotgun (WGS) entry which is preliminary data.</text>
</comment>